<reference evidence="2" key="1">
    <citation type="submission" date="2016-05" db="EMBL/GenBank/DDBJ databases">
        <authorList>
            <person name="Naeem Raeece"/>
        </authorList>
    </citation>
    <scope>NUCLEOTIDE SEQUENCE [LARGE SCALE GENOMIC DNA]</scope>
</reference>
<dbReference type="AlphaFoldDB" id="A0A1A8W7Z1"/>
<organism evidence="1 2">
    <name type="scientific">Plasmodium ovale curtisi</name>
    <dbReference type="NCBI Taxonomy" id="864141"/>
    <lineage>
        <taxon>Eukaryota</taxon>
        <taxon>Sar</taxon>
        <taxon>Alveolata</taxon>
        <taxon>Apicomplexa</taxon>
        <taxon>Aconoidasida</taxon>
        <taxon>Haemosporida</taxon>
        <taxon>Plasmodiidae</taxon>
        <taxon>Plasmodium</taxon>
        <taxon>Plasmodium (Plasmodium)</taxon>
    </lineage>
</organism>
<sequence length="92" mass="10865">MAHNARICPDMGVFTRRGTHIPTRSYELVWITWPFANHVYEKHSWDDNPSAYSQSVRIYKSSFKASIFLFEYTFLKSNQKNRQIGAKIDTYV</sequence>
<accession>A0A1A8W7Z1</accession>
<proteinExistence type="predicted"/>
<gene>
    <name evidence="1" type="ORF">POVCU1_015500</name>
</gene>
<name>A0A1A8W7Z1_PLAOA</name>
<evidence type="ECO:0000313" key="2">
    <source>
        <dbReference type="Proteomes" id="UP000078546"/>
    </source>
</evidence>
<dbReference type="EMBL" id="FLQV01000284">
    <property type="protein sequence ID" value="SBS88091.1"/>
    <property type="molecule type" value="Genomic_DNA"/>
</dbReference>
<evidence type="ECO:0000313" key="1">
    <source>
        <dbReference type="EMBL" id="SBS88091.1"/>
    </source>
</evidence>
<protein>
    <submittedName>
        <fullName evidence="1">Uncharacterized protein</fullName>
    </submittedName>
</protein>
<dbReference type="Proteomes" id="UP000078546">
    <property type="component" value="Unassembled WGS sequence"/>
</dbReference>